<gene>
    <name evidence="6" type="ORF">IPJ38_16855</name>
</gene>
<accession>A0A935K4J9</accession>
<evidence type="ECO:0000256" key="3">
    <source>
        <dbReference type="ARBA" id="ARBA00022553"/>
    </source>
</evidence>
<dbReference type="AlphaFoldDB" id="A0A935K4J9"/>
<dbReference type="SUPFAM" id="SSF47384">
    <property type="entry name" value="Homodimeric domain of signal transducing histidine kinase"/>
    <property type="match status" value="1"/>
</dbReference>
<reference evidence="6 7" key="1">
    <citation type="submission" date="2020-10" db="EMBL/GenBank/DDBJ databases">
        <title>Connecting structure to function with the recovery of over 1000 high-quality activated sludge metagenome-assembled genomes encoding full-length rRNA genes using long-read sequencing.</title>
        <authorList>
            <person name="Singleton C.M."/>
            <person name="Petriglieri F."/>
            <person name="Kristensen J.M."/>
            <person name="Kirkegaard R.H."/>
            <person name="Michaelsen T.Y."/>
            <person name="Andersen M.H."/>
            <person name="Karst S.M."/>
            <person name="Dueholm M.S."/>
            <person name="Nielsen P.H."/>
            <person name="Albertsen M."/>
        </authorList>
    </citation>
    <scope>NUCLEOTIDE SEQUENCE [LARGE SCALE GENOMIC DNA]</scope>
    <source>
        <strain evidence="6">EsbW_18-Q3-R4-48_BATAC.463</strain>
    </source>
</reference>
<feature type="domain" description="Histidine kinase" evidence="5">
    <location>
        <begin position="1"/>
        <end position="139"/>
    </location>
</feature>
<dbReference type="Proteomes" id="UP000739411">
    <property type="component" value="Unassembled WGS sequence"/>
</dbReference>
<protein>
    <recommendedName>
        <fullName evidence="2">histidine kinase</fullName>
        <ecNumber evidence="2">2.7.13.3</ecNumber>
    </recommendedName>
</protein>
<dbReference type="Gene3D" id="1.10.287.130">
    <property type="match status" value="1"/>
</dbReference>
<proteinExistence type="predicted"/>
<dbReference type="EMBL" id="JADJMS010000046">
    <property type="protein sequence ID" value="MBK7416504.1"/>
    <property type="molecule type" value="Genomic_DNA"/>
</dbReference>
<comment type="catalytic activity">
    <reaction evidence="1">
        <text>ATP + protein L-histidine = ADP + protein N-phospho-L-histidine.</text>
        <dbReference type="EC" id="2.7.13.3"/>
    </reaction>
</comment>
<evidence type="ECO:0000313" key="6">
    <source>
        <dbReference type="EMBL" id="MBK7416504.1"/>
    </source>
</evidence>
<comment type="caution">
    <text evidence="6">The sequence shown here is derived from an EMBL/GenBank/DDBJ whole genome shotgun (WGS) entry which is preliminary data.</text>
</comment>
<evidence type="ECO:0000313" key="7">
    <source>
        <dbReference type="Proteomes" id="UP000739411"/>
    </source>
</evidence>
<dbReference type="PROSITE" id="PS50109">
    <property type="entry name" value="HIS_KIN"/>
    <property type="match status" value="1"/>
</dbReference>
<dbReference type="Pfam" id="PF00512">
    <property type="entry name" value="HisKA"/>
    <property type="match status" value="1"/>
</dbReference>
<evidence type="ECO:0000256" key="4">
    <source>
        <dbReference type="ARBA" id="ARBA00023012"/>
    </source>
</evidence>
<dbReference type="InterPro" id="IPR003661">
    <property type="entry name" value="HisK_dim/P_dom"/>
</dbReference>
<dbReference type="GO" id="GO:0000155">
    <property type="term" value="F:phosphorelay sensor kinase activity"/>
    <property type="evidence" value="ECO:0007669"/>
    <property type="project" value="InterPro"/>
</dbReference>
<dbReference type="InterPro" id="IPR036890">
    <property type="entry name" value="HATPase_C_sf"/>
</dbReference>
<dbReference type="PANTHER" id="PTHR45339:SF1">
    <property type="entry name" value="HYBRID SIGNAL TRANSDUCTION HISTIDINE KINASE J"/>
    <property type="match status" value="1"/>
</dbReference>
<dbReference type="CDD" id="cd00082">
    <property type="entry name" value="HisKA"/>
    <property type="match status" value="1"/>
</dbReference>
<dbReference type="EC" id="2.7.13.3" evidence="2"/>
<sequence length="175" mass="19061">MSHEIRTPMNAILGLAHLLLKDVREPKARDQLGKLSDSGKHLLNVINNILDFSKIEAGKLVLEKAVFSPAQVVDRSLSMLGERAAAKGLQLVKEIDATLPNWLSGDALRLEQSLLNYLGNAIKFSEQGTITVRASASEDDGQSVLLRFEVRIKASALHLNAAINCSAPLARPMTR</sequence>
<dbReference type="InterPro" id="IPR005467">
    <property type="entry name" value="His_kinase_dom"/>
</dbReference>
<name>A0A935K4J9_9RHOO</name>
<dbReference type="SUPFAM" id="SSF55874">
    <property type="entry name" value="ATPase domain of HSP90 chaperone/DNA topoisomerase II/histidine kinase"/>
    <property type="match status" value="1"/>
</dbReference>
<dbReference type="PANTHER" id="PTHR45339">
    <property type="entry name" value="HYBRID SIGNAL TRANSDUCTION HISTIDINE KINASE J"/>
    <property type="match status" value="1"/>
</dbReference>
<evidence type="ECO:0000256" key="1">
    <source>
        <dbReference type="ARBA" id="ARBA00000085"/>
    </source>
</evidence>
<dbReference type="SMART" id="SM00388">
    <property type="entry name" value="HisKA"/>
    <property type="match status" value="1"/>
</dbReference>
<dbReference type="Gene3D" id="3.30.565.10">
    <property type="entry name" value="Histidine kinase-like ATPase, C-terminal domain"/>
    <property type="match status" value="1"/>
</dbReference>
<evidence type="ECO:0000259" key="5">
    <source>
        <dbReference type="PROSITE" id="PS50109"/>
    </source>
</evidence>
<keyword evidence="3" id="KW-0597">Phosphoprotein</keyword>
<evidence type="ECO:0000256" key="2">
    <source>
        <dbReference type="ARBA" id="ARBA00012438"/>
    </source>
</evidence>
<dbReference type="InterPro" id="IPR036097">
    <property type="entry name" value="HisK_dim/P_sf"/>
</dbReference>
<keyword evidence="4" id="KW-0902">Two-component regulatory system</keyword>
<organism evidence="6 7">
    <name type="scientific">Candidatus Dechloromonas phosphorivorans</name>
    <dbReference type="NCBI Taxonomy" id="2899244"/>
    <lineage>
        <taxon>Bacteria</taxon>
        <taxon>Pseudomonadati</taxon>
        <taxon>Pseudomonadota</taxon>
        <taxon>Betaproteobacteria</taxon>
        <taxon>Rhodocyclales</taxon>
        <taxon>Azonexaceae</taxon>
        <taxon>Dechloromonas</taxon>
    </lineage>
</organism>